<proteinExistence type="predicted"/>
<keyword evidence="3" id="KW-1185">Reference proteome</keyword>
<accession>A0A4V4HFQ2</accession>
<feature type="region of interest" description="Disordered" evidence="1">
    <location>
        <begin position="84"/>
        <end position="123"/>
    </location>
</feature>
<dbReference type="Proteomes" id="UP000297245">
    <property type="component" value="Unassembled WGS sequence"/>
</dbReference>
<name>A0A4V4HFQ2_DENBC</name>
<gene>
    <name evidence="2" type="ORF">K435DRAFT_859213</name>
</gene>
<evidence type="ECO:0000256" key="1">
    <source>
        <dbReference type="SAM" id="MobiDB-lite"/>
    </source>
</evidence>
<dbReference type="AlphaFoldDB" id="A0A4V4HFQ2"/>
<organism evidence="2 3">
    <name type="scientific">Dendrothele bispora (strain CBS 962.96)</name>
    <dbReference type="NCBI Taxonomy" id="1314807"/>
    <lineage>
        <taxon>Eukaryota</taxon>
        <taxon>Fungi</taxon>
        <taxon>Dikarya</taxon>
        <taxon>Basidiomycota</taxon>
        <taxon>Agaricomycotina</taxon>
        <taxon>Agaricomycetes</taxon>
        <taxon>Agaricomycetidae</taxon>
        <taxon>Agaricales</taxon>
        <taxon>Agaricales incertae sedis</taxon>
        <taxon>Dendrothele</taxon>
    </lineage>
</organism>
<evidence type="ECO:0000313" key="2">
    <source>
        <dbReference type="EMBL" id="THU95775.1"/>
    </source>
</evidence>
<reference evidence="2 3" key="1">
    <citation type="journal article" date="2019" name="Nat. Ecol. Evol.">
        <title>Megaphylogeny resolves global patterns of mushroom evolution.</title>
        <authorList>
            <person name="Varga T."/>
            <person name="Krizsan K."/>
            <person name="Foldi C."/>
            <person name="Dima B."/>
            <person name="Sanchez-Garcia M."/>
            <person name="Sanchez-Ramirez S."/>
            <person name="Szollosi G.J."/>
            <person name="Szarkandi J.G."/>
            <person name="Papp V."/>
            <person name="Albert L."/>
            <person name="Andreopoulos W."/>
            <person name="Angelini C."/>
            <person name="Antonin V."/>
            <person name="Barry K.W."/>
            <person name="Bougher N.L."/>
            <person name="Buchanan P."/>
            <person name="Buyck B."/>
            <person name="Bense V."/>
            <person name="Catcheside P."/>
            <person name="Chovatia M."/>
            <person name="Cooper J."/>
            <person name="Damon W."/>
            <person name="Desjardin D."/>
            <person name="Finy P."/>
            <person name="Geml J."/>
            <person name="Haridas S."/>
            <person name="Hughes K."/>
            <person name="Justo A."/>
            <person name="Karasinski D."/>
            <person name="Kautmanova I."/>
            <person name="Kiss B."/>
            <person name="Kocsube S."/>
            <person name="Kotiranta H."/>
            <person name="LaButti K.M."/>
            <person name="Lechner B.E."/>
            <person name="Liimatainen K."/>
            <person name="Lipzen A."/>
            <person name="Lukacs Z."/>
            <person name="Mihaltcheva S."/>
            <person name="Morgado L.N."/>
            <person name="Niskanen T."/>
            <person name="Noordeloos M.E."/>
            <person name="Ohm R.A."/>
            <person name="Ortiz-Santana B."/>
            <person name="Ovrebo C."/>
            <person name="Racz N."/>
            <person name="Riley R."/>
            <person name="Savchenko A."/>
            <person name="Shiryaev A."/>
            <person name="Soop K."/>
            <person name="Spirin V."/>
            <person name="Szebenyi C."/>
            <person name="Tomsovsky M."/>
            <person name="Tulloss R.E."/>
            <person name="Uehling J."/>
            <person name="Grigoriev I.V."/>
            <person name="Vagvolgyi C."/>
            <person name="Papp T."/>
            <person name="Martin F.M."/>
            <person name="Miettinen O."/>
            <person name="Hibbett D.S."/>
            <person name="Nagy L.G."/>
        </authorList>
    </citation>
    <scope>NUCLEOTIDE SEQUENCE [LARGE SCALE GENOMIC DNA]</scope>
    <source>
        <strain evidence="2 3">CBS 962.96</strain>
    </source>
</reference>
<evidence type="ECO:0000313" key="3">
    <source>
        <dbReference type="Proteomes" id="UP000297245"/>
    </source>
</evidence>
<protein>
    <submittedName>
        <fullName evidence="2">Uncharacterized protein</fullName>
    </submittedName>
</protein>
<dbReference type="EMBL" id="ML179192">
    <property type="protein sequence ID" value="THU95775.1"/>
    <property type="molecule type" value="Genomic_DNA"/>
</dbReference>
<sequence>MSLPPEGFSLLPSEIKVLAQALQRTPHLTGPEKELLDRFQQCLGENLLIALGAEANGSVPSSSSLPSSGSLSLAQESVGITLEGRQVTGGSVLPRKKGTSGSSKSSPSRKRKKSAYCDPDSDEGNQAGHPLVVNAFPYCPRNGKKARMACILDETTEYEETDQMYVPFDTCLDQAESLVMRLTSGSRCCVFEEECLRWISSFRDNLQQIP</sequence>